<dbReference type="eggNOG" id="KOG0907">
    <property type="taxonomic scope" value="Eukaryota"/>
</dbReference>
<protein>
    <recommendedName>
        <fullName evidence="2">Thioredoxin domain-containing protein</fullName>
    </recommendedName>
</protein>
<dbReference type="KEGG" id="tbl:TBLA_0F04260"/>
<dbReference type="Proteomes" id="UP000002866">
    <property type="component" value="Chromosome 6"/>
</dbReference>
<evidence type="ECO:0000259" key="2">
    <source>
        <dbReference type="PROSITE" id="PS51352"/>
    </source>
</evidence>
<dbReference type="AlphaFoldDB" id="I2H6F7"/>
<dbReference type="Gene3D" id="3.40.30.10">
    <property type="entry name" value="Glutaredoxin"/>
    <property type="match status" value="1"/>
</dbReference>
<dbReference type="OrthoDB" id="10263751at2759"/>
<dbReference type="HOGENOM" id="CLU_1409668_0_0_1"/>
<dbReference type="InterPro" id="IPR013766">
    <property type="entry name" value="Thioredoxin_domain"/>
</dbReference>
<dbReference type="PRINTS" id="PR00421">
    <property type="entry name" value="THIOREDOXIN"/>
</dbReference>
<dbReference type="PANTHER" id="PTHR46115">
    <property type="entry name" value="THIOREDOXIN-LIKE PROTEIN 1"/>
    <property type="match status" value="1"/>
</dbReference>
<dbReference type="InParanoid" id="I2H6F7"/>
<dbReference type="PROSITE" id="PS51352">
    <property type="entry name" value="THIOREDOXIN_2"/>
    <property type="match status" value="1"/>
</dbReference>
<dbReference type="SUPFAM" id="SSF52833">
    <property type="entry name" value="Thioredoxin-like"/>
    <property type="match status" value="1"/>
</dbReference>
<dbReference type="FunCoup" id="I2H6F7">
    <property type="interactions" value="130"/>
</dbReference>
<evidence type="ECO:0000313" key="4">
    <source>
        <dbReference type="Proteomes" id="UP000002866"/>
    </source>
</evidence>
<name>I2H6F7_HENB6</name>
<dbReference type="EMBL" id="HE806321">
    <property type="protein sequence ID" value="CCH61959.1"/>
    <property type="molecule type" value="Genomic_DNA"/>
</dbReference>
<organism evidence="3 4">
    <name type="scientific">Henningerozyma blattae (strain ATCC 34711 / CBS 6284 / DSM 70876 / NBRC 10599 / NRRL Y-10934 / UCD 77-7)</name>
    <name type="common">Yeast</name>
    <name type="synonym">Tetrapisispora blattae</name>
    <dbReference type="NCBI Taxonomy" id="1071380"/>
    <lineage>
        <taxon>Eukaryota</taxon>
        <taxon>Fungi</taxon>
        <taxon>Dikarya</taxon>
        <taxon>Ascomycota</taxon>
        <taxon>Saccharomycotina</taxon>
        <taxon>Saccharomycetes</taxon>
        <taxon>Saccharomycetales</taxon>
        <taxon>Saccharomycetaceae</taxon>
        <taxon>Henningerozyma</taxon>
    </lineage>
</organism>
<dbReference type="RefSeq" id="XP_004181478.1">
    <property type="nucleotide sequence ID" value="XM_004181430.1"/>
</dbReference>
<dbReference type="InterPro" id="IPR036249">
    <property type="entry name" value="Thioredoxin-like_sf"/>
</dbReference>
<keyword evidence="1" id="KW-1015">Disulfide bond</keyword>
<dbReference type="STRING" id="1071380.I2H6F7"/>
<feature type="domain" description="Thioredoxin" evidence="2">
    <location>
        <begin position="57"/>
        <end position="193"/>
    </location>
</feature>
<evidence type="ECO:0000256" key="1">
    <source>
        <dbReference type="ARBA" id="ARBA00023157"/>
    </source>
</evidence>
<accession>I2H6F7</accession>
<sequence length="193" mass="22068">MQNENVELYKKAIKGSDYYYLVIHQQNFPPSVVCEPKSIFRATNKQPKLLNIIMFKTSIRTAAPRTFSPLRFTHNSQYFKRLQSSYSKIKKISNIEEYNKQLGSTNLSVFDFYATWCGPCKAMAPHLSKMVETYSEPKKVNFFKIDIDENPEIARAANITAVPTFVLNKNNQNVDTIVGADPNKLQKSIDSNA</sequence>
<dbReference type="CDD" id="cd02947">
    <property type="entry name" value="TRX_family"/>
    <property type="match status" value="1"/>
</dbReference>
<gene>
    <name evidence="3" type="primary">TBLA0F04260</name>
    <name evidence="3" type="ORF">TBLA_0F04260</name>
</gene>
<dbReference type="GeneID" id="14497068"/>
<evidence type="ECO:0000313" key="3">
    <source>
        <dbReference type="EMBL" id="CCH61959.1"/>
    </source>
</evidence>
<reference evidence="3 4" key="1">
    <citation type="journal article" date="2011" name="Proc. Natl. Acad. Sci. U.S.A.">
        <title>Evolutionary erosion of yeast sex chromosomes by mating-type switching accidents.</title>
        <authorList>
            <person name="Gordon J.L."/>
            <person name="Armisen D."/>
            <person name="Proux-Wera E."/>
            <person name="Oheigeartaigh S.S."/>
            <person name="Byrne K.P."/>
            <person name="Wolfe K.H."/>
        </authorList>
    </citation>
    <scope>NUCLEOTIDE SEQUENCE [LARGE SCALE GENOMIC DNA]</scope>
    <source>
        <strain evidence="4">ATCC 34711 / CBS 6284 / DSM 70876 / NBRC 10599 / NRRL Y-10934 / UCD 77-7</strain>
    </source>
</reference>
<dbReference type="Pfam" id="PF00085">
    <property type="entry name" value="Thioredoxin"/>
    <property type="match status" value="1"/>
</dbReference>
<keyword evidence="4" id="KW-1185">Reference proteome</keyword>
<proteinExistence type="predicted"/>